<organism evidence="2 3">
    <name type="scientific">Soehngenia longivitae</name>
    <dbReference type="NCBI Taxonomy" id="2562294"/>
    <lineage>
        <taxon>Bacteria</taxon>
        <taxon>Bacillati</taxon>
        <taxon>Bacillota</taxon>
        <taxon>Tissierellia</taxon>
        <taxon>Tissierellales</taxon>
        <taxon>Tissierellaceae</taxon>
        <taxon>Soehngenia</taxon>
    </lineage>
</organism>
<evidence type="ECO:0000313" key="2">
    <source>
        <dbReference type="EMBL" id="TFZ41690.1"/>
    </source>
</evidence>
<comment type="caution">
    <text evidence="2">The sequence shown here is derived from an EMBL/GenBank/DDBJ whole genome shotgun (WGS) entry which is preliminary data.</text>
</comment>
<protein>
    <submittedName>
        <fullName evidence="2">Cobalamin B12-binding domain-containing protein</fullName>
    </submittedName>
</protein>
<dbReference type="Pfam" id="PF02310">
    <property type="entry name" value="B12-binding"/>
    <property type="match status" value="1"/>
</dbReference>
<dbReference type="Gene3D" id="3.40.50.280">
    <property type="entry name" value="Cobalamin-binding domain"/>
    <property type="match status" value="1"/>
</dbReference>
<dbReference type="GO" id="GO:0031419">
    <property type="term" value="F:cobalamin binding"/>
    <property type="evidence" value="ECO:0007669"/>
    <property type="project" value="InterPro"/>
</dbReference>
<reference evidence="2 3" key="1">
    <citation type="submission" date="2019-03" db="EMBL/GenBank/DDBJ databases">
        <title>Draft genome sequence data and analysis of a Fermenting Bacterium, Soehngenia longevitae strain 1933PT, isolated from petroleum reservoir in Azerbaijan.</title>
        <authorList>
            <person name="Grouzdev D.S."/>
            <person name="Bidzhieva S.K."/>
            <person name="Sokolova D.S."/>
            <person name="Tourova T.P."/>
            <person name="Poltaraus A.B."/>
            <person name="Nazina T.N."/>
        </authorList>
    </citation>
    <scope>NUCLEOTIDE SEQUENCE [LARGE SCALE GENOMIC DNA]</scope>
    <source>
        <strain evidence="2 3">1933P</strain>
    </source>
</reference>
<keyword evidence="3" id="KW-1185">Reference proteome</keyword>
<accession>A0A4Z0D9Z3</accession>
<dbReference type="InterPro" id="IPR006158">
    <property type="entry name" value="Cobalamin-bd"/>
</dbReference>
<dbReference type="Proteomes" id="UP000298381">
    <property type="component" value="Unassembled WGS sequence"/>
</dbReference>
<evidence type="ECO:0000259" key="1">
    <source>
        <dbReference type="PROSITE" id="PS51332"/>
    </source>
</evidence>
<dbReference type="OrthoDB" id="5756833at2"/>
<dbReference type="CDD" id="cd02065">
    <property type="entry name" value="B12-binding_like"/>
    <property type="match status" value="1"/>
</dbReference>
<dbReference type="PROSITE" id="PS51332">
    <property type="entry name" value="B12_BINDING"/>
    <property type="match status" value="1"/>
</dbReference>
<name>A0A4Z0D9Z3_9FIRM</name>
<dbReference type="GO" id="GO:0046872">
    <property type="term" value="F:metal ion binding"/>
    <property type="evidence" value="ECO:0007669"/>
    <property type="project" value="InterPro"/>
</dbReference>
<feature type="domain" description="B12-binding" evidence="1">
    <location>
        <begin position="96"/>
        <end position="219"/>
    </location>
</feature>
<dbReference type="EMBL" id="SRIB01000001">
    <property type="protein sequence ID" value="TFZ41690.1"/>
    <property type="molecule type" value="Genomic_DNA"/>
</dbReference>
<sequence>MRLLNKYYADFIKYLGEENKEEAFRCAMQILKETGVVKLYEEILAPGLNSVIDEFGADSKELIWREHVRSGIIKTIVENSYSFVLDEREKIGIKHNENIIVLCPKFEEHEIGARMAADFFTIAGFKTTHIGANTPEDTLSLAVEKLQPKYISISVTNYYNLIEAKRAIDKLRQKDNYSGKIILGGHAFSSDPQVYKRIGGDYLLSNFNEILKFSKEVNL</sequence>
<proteinExistence type="predicted"/>
<evidence type="ECO:0000313" key="3">
    <source>
        <dbReference type="Proteomes" id="UP000298381"/>
    </source>
</evidence>
<dbReference type="InterPro" id="IPR036724">
    <property type="entry name" value="Cobalamin-bd_sf"/>
</dbReference>
<dbReference type="SUPFAM" id="SSF52242">
    <property type="entry name" value="Cobalamin (vitamin B12)-binding domain"/>
    <property type="match status" value="1"/>
</dbReference>
<gene>
    <name evidence="2" type="ORF">E4100_00710</name>
</gene>
<dbReference type="AlphaFoldDB" id="A0A4Z0D9Z3"/>